<evidence type="ECO:0000313" key="3">
    <source>
        <dbReference type="EMBL" id="CBF87955.1"/>
    </source>
</evidence>
<keyword evidence="1" id="KW-0812">Transmembrane</keyword>
<proteinExistence type="predicted"/>
<dbReference type="AlphaFoldDB" id="C8VSU6"/>
<dbReference type="Gene3D" id="3.10.129.10">
    <property type="entry name" value="Hotdog Thioesterase"/>
    <property type="match status" value="1"/>
</dbReference>
<dbReference type="PANTHER" id="PTHR47260">
    <property type="entry name" value="UPF0644 PROTEIN PB2B4.06"/>
    <property type="match status" value="1"/>
</dbReference>
<sequence length="318" mass="35223">MSRLHVPGSSTKALGLARFPQFPLSSRSLQRPYTTVGGFSLPVALYDFGLLNGEVLVPKPPSRLRRLLGFTSIAAFAFTAGLFYQVSTKLLPIMNGPVPTDEETLTMYTPSDELSQEVEDHIKNHPLFVSLREDPSYVESRPYMKIPEKIRDRSLTAGTLSNSGGIVVPPTAFYNNDTNTLVTFFYLGSRVSGHPGIVHGGFLATLLDEGMGRCAFPVLPNKVGVTANLNVDYRRPAMANSYFVMHAQVVKSEGRKAWVEARIETLPEEGQEPVVLVEAKSLFIEPKQAAAVVSYPYIERFSRVTNRFQSPKLHKFVN</sequence>
<dbReference type="GeneID" id="2876975"/>
<dbReference type="InterPro" id="IPR006683">
    <property type="entry name" value="Thioestr_dom"/>
</dbReference>
<dbReference type="SUPFAM" id="SSF54637">
    <property type="entry name" value="Thioesterase/thiol ester dehydrase-isomerase"/>
    <property type="match status" value="1"/>
</dbReference>
<dbReference type="RefSeq" id="XP_050469024.1">
    <property type="nucleotide sequence ID" value="XM_050613191.1"/>
</dbReference>
<dbReference type="STRING" id="227321.C8VSU6"/>
<evidence type="ECO:0000313" key="4">
    <source>
        <dbReference type="Proteomes" id="UP000000560"/>
    </source>
</evidence>
<keyword evidence="1" id="KW-0472">Membrane</keyword>
<name>C8VSU6_EMENI</name>
<keyword evidence="4" id="KW-1185">Reference proteome</keyword>
<dbReference type="InParanoid" id="C8VSU6"/>
<keyword evidence="1" id="KW-1133">Transmembrane helix</keyword>
<feature type="transmembrane region" description="Helical" evidence="1">
    <location>
        <begin position="67"/>
        <end position="86"/>
    </location>
</feature>
<dbReference type="InterPro" id="IPR029069">
    <property type="entry name" value="HotDog_dom_sf"/>
</dbReference>
<dbReference type="Proteomes" id="UP000000560">
    <property type="component" value="Chromosome VIII"/>
</dbReference>
<organism evidence="3 4">
    <name type="scientific">Emericella nidulans (strain FGSC A4 / ATCC 38163 / CBS 112.46 / NRRL 194 / M139)</name>
    <name type="common">Aspergillus nidulans</name>
    <dbReference type="NCBI Taxonomy" id="227321"/>
    <lineage>
        <taxon>Eukaryota</taxon>
        <taxon>Fungi</taxon>
        <taxon>Dikarya</taxon>
        <taxon>Ascomycota</taxon>
        <taxon>Pezizomycotina</taxon>
        <taxon>Eurotiomycetes</taxon>
        <taxon>Eurotiomycetidae</taxon>
        <taxon>Eurotiales</taxon>
        <taxon>Aspergillaceae</taxon>
        <taxon>Aspergillus</taxon>
        <taxon>Aspergillus subgen. Nidulantes</taxon>
    </lineage>
</organism>
<dbReference type="PANTHER" id="PTHR47260:SF7">
    <property type="entry name" value="THIOESTERASE FAMILY PROTEIN (AFU_ORTHOLOGUE AFUA_1G10800)"/>
    <property type="match status" value="1"/>
</dbReference>
<dbReference type="EMBL" id="BN001308">
    <property type="protein sequence ID" value="CBF87955.1"/>
    <property type="molecule type" value="Genomic_DNA"/>
</dbReference>
<dbReference type="Pfam" id="PF03061">
    <property type="entry name" value="4HBT"/>
    <property type="match status" value="1"/>
</dbReference>
<gene>
    <name evidence="3" type="ORF">ANIA_01196</name>
</gene>
<dbReference type="eggNOG" id="KOG4781">
    <property type="taxonomic scope" value="Eukaryota"/>
</dbReference>
<dbReference type="FunCoup" id="C8VSU6">
    <property type="interactions" value="75"/>
</dbReference>
<protein>
    <submittedName>
        <fullName evidence="3">Thioesterase family protein (AFU_orthologue AFUA_1G10800)</fullName>
    </submittedName>
</protein>
<reference evidence="4" key="2">
    <citation type="journal article" date="2009" name="Fungal Genet. Biol.">
        <title>The 2008 update of the Aspergillus nidulans genome annotation: a community effort.</title>
        <authorList>
            <person name="Wortman J.R."/>
            <person name="Gilsenan J.M."/>
            <person name="Joardar V."/>
            <person name="Deegan J."/>
            <person name="Clutterbuck J."/>
            <person name="Andersen M.R."/>
            <person name="Archer D."/>
            <person name="Bencina M."/>
            <person name="Braus G."/>
            <person name="Coutinho P."/>
            <person name="von Dohren H."/>
            <person name="Doonan J."/>
            <person name="Driessen A.J."/>
            <person name="Durek P."/>
            <person name="Espeso E."/>
            <person name="Fekete E."/>
            <person name="Flipphi M."/>
            <person name="Estrada C.G."/>
            <person name="Geysens S."/>
            <person name="Goldman G."/>
            <person name="de Groot P.W."/>
            <person name="Hansen K."/>
            <person name="Harris S.D."/>
            <person name="Heinekamp T."/>
            <person name="Helmstaedt K."/>
            <person name="Henrissat B."/>
            <person name="Hofmann G."/>
            <person name="Homan T."/>
            <person name="Horio T."/>
            <person name="Horiuchi H."/>
            <person name="James S."/>
            <person name="Jones M."/>
            <person name="Karaffa L."/>
            <person name="Karanyi Z."/>
            <person name="Kato M."/>
            <person name="Keller N."/>
            <person name="Kelly D.E."/>
            <person name="Kiel J.A."/>
            <person name="Kim J.M."/>
            <person name="van der Klei I.J."/>
            <person name="Klis F.M."/>
            <person name="Kovalchuk A."/>
            <person name="Krasevec N."/>
            <person name="Kubicek C.P."/>
            <person name="Liu B."/>
            <person name="Maccabe A."/>
            <person name="Meyer V."/>
            <person name="Mirabito P."/>
            <person name="Miskei M."/>
            <person name="Mos M."/>
            <person name="Mullins J."/>
            <person name="Nelson D.R."/>
            <person name="Nielsen J."/>
            <person name="Oakley B.R."/>
            <person name="Osmani S.A."/>
            <person name="Pakula T."/>
            <person name="Paszewski A."/>
            <person name="Paulsen I."/>
            <person name="Pilsyk S."/>
            <person name="Pocsi I."/>
            <person name="Punt P.J."/>
            <person name="Ram A.F."/>
            <person name="Ren Q."/>
            <person name="Robellet X."/>
            <person name="Robson G."/>
            <person name="Seiboth B."/>
            <person name="van Solingen P."/>
            <person name="Specht T."/>
            <person name="Sun J."/>
            <person name="Taheri-Talesh N."/>
            <person name="Takeshita N."/>
            <person name="Ussery D."/>
            <person name="vanKuyk P.A."/>
            <person name="Visser H."/>
            <person name="van de Vondervoort P.J."/>
            <person name="de Vries R.P."/>
            <person name="Walton J."/>
            <person name="Xiang X."/>
            <person name="Xiong Y."/>
            <person name="Zeng A.P."/>
            <person name="Brandt B.W."/>
            <person name="Cornell M.J."/>
            <person name="van den Hondel C.A."/>
            <person name="Visser J."/>
            <person name="Oliver S.G."/>
            <person name="Turner G."/>
        </authorList>
    </citation>
    <scope>GENOME REANNOTATION</scope>
    <source>
        <strain evidence="4">FGSC A4 / ATCC 38163 / CBS 112.46 / NRRL 194 / M139</strain>
    </source>
</reference>
<feature type="domain" description="Thioesterase" evidence="2">
    <location>
        <begin position="196"/>
        <end position="265"/>
    </location>
</feature>
<dbReference type="KEGG" id="ani:ANIA_01196"/>
<dbReference type="InterPro" id="IPR052061">
    <property type="entry name" value="PTE-AB_protein"/>
</dbReference>
<evidence type="ECO:0000259" key="2">
    <source>
        <dbReference type="Pfam" id="PF03061"/>
    </source>
</evidence>
<dbReference type="OrthoDB" id="506431at2759"/>
<dbReference type="OMA" id="FIEPKNA"/>
<evidence type="ECO:0000256" key="1">
    <source>
        <dbReference type="SAM" id="Phobius"/>
    </source>
</evidence>
<dbReference type="CDD" id="cd03443">
    <property type="entry name" value="PaaI_thioesterase"/>
    <property type="match status" value="1"/>
</dbReference>
<accession>C8VSU6</accession>
<reference evidence="4" key="1">
    <citation type="journal article" date="2005" name="Nature">
        <title>Sequencing of Aspergillus nidulans and comparative analysis with A. fumigatus and A. oryzae.</title>
        <authorList>
            <person name="Galagan J.E."/>
            <person name="Calvo S.E."/>
            <person name="Cuomo C."/>
            <person name="Ma L.J."/>
            <person name="Wortman J.R."/>
            <person name="Batzoglou S."/>
            <person name="Lee S.I."/>
            <person name="Basturkmen M."/>
            <person name="Spevak C.C."/>
            <person name="Clutterbuck J."/>
            <person name="Kapitonov V."/>
            <person name="Jurka J."/>
            <person name="Scazzocchio C."/>
            <person name="Farman M."/>
            <person name="Butler J."/>
            <person name="Purcell S."/>
            <person name="Harris S."/>
            <person name="Braus G.H."/>
            <person name="Draht O."/>
            <person name="Busch S."/>
            <person name="D'Enfert C."/>
            <person name="Bouchier C."/>
            <person name="Goldman G.H."/>
            <person name="Bell-Pedersen D."/>
            <person name="Griffiths-Jones S."/>
            <person name="Doonan J.H."/>
            <person name="Yu J."/>
            <person name="Vienken K."/>
            <person name="Pain A."/>
            <person name="Freitag M."/>
            <person name="Selker E.U."/>
            <person name="Archer D.B."/>
            <person name="Penalva M.A."/>
            <person name="Oakley B.R."/>
            <person name="Momany M."/>
            <person name="Tanaka T."/>
            <person name="Kumagai T."/>
            <person name="Asai K."/>
            <person name="Machida M."/>
            <person name="Nierman W.C."/>
            <person name="Denning D.W."/>
            <person name="Caddick M."/>
            <person name="Hynes M."/>
            <person name="Paoletti M."/>
            <person name="Fischer R."/>
            <person name="Miller B."/>
            <person name="Dyer P."/>
            <person name="Sachs M.S."/>
            <person name="Osmani S.A."/>
            <person name="Birren B.W."/>
        </authorList>
    </citation>
    <scope>NUCLEOTIDE SEQUENCE [LARGE SCALE GENOMIC DNA]</scope>
    <source>
        <strain evidence="4">FGSC A4 / ATCC 38163 / CBS 112.46 / NRRL 194 / M139</strain>
    </source>
</reference>
<dbReference type="HOGENOM" id="CLU_052827_0_1_1"/>